<dbReference type="Proteomes" id="UP000821845">
    <property type="component" value="Chromosome 7"/>
</dbReference>
<reference evidence="1" key="1">
    <citation type="submission" date="2020-05" db="EMBL/GenBank/DDBJ databases">
        <title>Large-scale comparative analyses of tick genomes elucidate their genetic diversity and vector capacities.</title>
        <authorList>
            <person name="Jia N."/>
            <person name="Wang J."/>
            <person name="Shi W."/>
            <person name="Du L."/>
            <person name="Sun Y."/>
            <person name="Zhan W."/>
            <person name="Jiang J."/>
            <person name="Wang Q."/>
            <person name="Zhang B."/>
            <person name="Ji P."/>
            <person name="Sakyi L.B."/>
            <person name="Cui X."/>
            <person name="Yuan T."/>
            <person name="Jiang B."/>
            <person name="Yang W."/>
            <person name="Lam T.T.-Y."/>
            <person name="Chang Q."/>
            <person name="Ding S."/>
            <person name="Wang X."/>
            <person name="Zhu J."/>
            <person name="Ruan X."/>
            <person name="Zhao L."/>
            <person name="Wei J."/>
            <person name="Que T."/>
            <person name="Du C."/>
            <person name="Cheng J."/>
            <person name="Dai P."/>
            <person name="Han X."/>
            <person name="Huang E."/>
            <person name="Gao Y."/>
            <person name="Liu J."/>
            <person name="Shao H."/>
            <person name="Ye R."/>
            <person name="Li L."/>
            <person name="Wei W."/>
            <person name="Wang X."/>
            <person name="Wang C."/>
            <person name="Yang T."/>
            <person name="Huo Q."/>
            <person name="Li W."/>
            <person name="Guo W."/>
            <person name="Chen H."/>
            <person name="Zhou L."/>
            <person name="Ni X."/>
            <person name="Tian J."/>
            <person name="Zhou Y."/>
            <person name="Sheng Y."/>
            <person name="Liu T."/>
            <person name="Pan Y."/>
            <person name="Xia L."/>
            <person name="Li J."/>
            <person name="Zhao F."/>
            <person name="Cao W."/>
        </authorList>
    </citation>
    <scope>NUCLEOTIDE SEQUENCE</scope>
    <source>
        <strain evidence="1">Hyas-2018</strain>
    </source>
</reference>
<protein>
    <submittedName>
        <fullName evidence="1">Uncharacterized protein</fullName>
    </submittedName>
</protein>
<keyword evidence="2" id="KW-1185">Reference proteome</keyword>
<evidence type="ECO:0000313" key="1">
    <source>
        <dbReference type="EMBL" id="KAH6925827.1"/>
    </source>
</evidence>
<dbReference type="EMBL" id="CM023487">
    <property type="protein sequence ID" value="KAH6925827.1"/>
    <property type="molecule type" value="Genomic_DNA"/>
</dbReference>
<gene>
    <name evidence="1" type="ORF">HPB50_010639</name>
</gene>
<proteinExistence type="predicted"/>
<name>A0ACB7RVJ6_HYAAI</name>
<accession>A0ACB7RVJ6</accession>
<sequence length="217" mass="24005">MENLKVRELIEICEELGLTLGQPSTSLAAKDRQKRRAKLVDSSWRQAGEAGILPEEVDLFTERSQEPSVRRALEDADCSGGQRCVEHFNMSVNANCDSYKYCIDVSDTSCSCYGGYSCRLKDCPSSPYECLFLEDTNHRCGAPNCYGGYSCRLKDCPSSPYECLFLEDHNHRCGAPKRLKQSDQFPACGPNSIATLYGTEYSCEGCRSASSVLVAPN</sequence>
<comment type="caution">
    <text evidence="1">The sequence shown here is derived from an EMBL/GenBank/DDBJ whole genome shotgun (WGS) entry which is preliminary data.</text>
</comment>
<evidence type="ECO:0000313" key="2">
    <source>
        <dbReference type="Proteomes" id="UP000821845"/>
    </source>
</evidence>
<organism evidence="1 2">
    <name type="scientific">Hyalomma asiaticum</name>
    <name type="common">Tick</name>
    <dbReference type="NCBI Taxonomy" id="266040"/>
    <lineage>
        <taxon>Eukaryota</taxon>
        <taxon>Metazoa</taxon>
        <taxon>Ecdysozoa</taxon>
        <taxon>Arthropoda</taxon>
        <taxon>Chelicerata</taxon>
        <taxon>Arachnida</taxon>
        <taxon>Acari</taxon>
        <taxon>Parasitiformes</taxon>
        <taxon>Ixodida</taxon>
        <taxon>Ixodoidea</taxon>
        <taxon>Ixodidae</taxon>
        <taxon>Hyalomminae</taxon>
        <taxon>Hyalomma</taxon>
    </lineage>
</organism>